<dbReference type="RefSeq" id="WP_096057091.1">
    <property type="nucleotide sequence ID" value="NZ_CP023344.1"/>
</dbReference>
<gene>
    <name evidence="2" type="ORF">CMV30_16765</name>
</gene>
<evidence type="ECO:0000313" key="2">
    <source>
        <dbReference type="EMBL" id="ATC65462.1"/>
    </source>
</evidence>
<evidence type="ECO:0000313" key="3">
    <source>
        <dbReference type="Proteomes" id="UP000217265"/>
    </source>
</evidence>
<organism evidence="2 3">
    <name type="scientific">Nibricoccus aquaticus</name>
    <dbReference type="NCBI Taxonomy" id="2576891"/>
    <lineage>
        <taxon>Bacteria</taxon>
        <taxon>Pseudomonadati</taxon>
        <taxon>Verrucomicrobiota</taxon>
        <taxon>Opitutia</taxon>
        <taxon>Opitutales</taxon>
        <taxon>Opitutaceae</taxon>
        <taxon>Nibricoccus</taxon>
    </lineage>
</organism>
<feature type="region of interest" description="Disordered" evidence="1">
    <location>
        <begin position="459"/>
        <end position="480"/>
    </location>
</feature>
<evidence type="ECO:0008006" key="4">
    <source>
        <dbReference type="Google" id="ProtNLM"/>
    </source>
</evidence>
<dbReference type="Proteomes" id="UP000217265">
    <property type="component" value="Chromosome"/>
</dbReference>
<dbReference type="OrthoDB" id="191602at2"/>
<evidence type="ECO:0000256" key="1">
    <source>
        <dbReference type="SAM" id="MobiDB-lite"/>
    </source>
</evidence>
<sequence>MPFSAKLIRRLRRLLIVLACVATLIAVAWQIENIRGEREWKATLKTYADRGEPLDTLPVPLPIPAEENFLQTPLLTPLLLEKYDSSKLTAFRSKEPFFDFAPTTQTLWDNGEHLNLGLLARDIAKQRAEKKLPALSPSKDADLILAQFNIEKPDLAELREAALFRPLARVVRPGPPPAIGQLLKIEFPNFSIQRYFARQLMFQSSALLANSQPDLAYPSVLAAIQLAKGLGDHPYTLVETMISAVLIRMAIQPVWEGVRQHSFTDSQLARFSASFSEMDLLGALAQTIRNERNNAMFLPLSSVSEPTASEWHPGLYALMPEGWWLQNKTRMVRMNDPVLEAIASQETPGFRAKLQAMQYPPPSFSPAPYSFFAEAFMTSYEKIVPNVARSANATRLALTACALERHRLAHGAYPDSLTALVPAYLPSVPLDIIDGAPLRYRLNPDATFTLYSLGLDGDDDNGHRAPTGSNDLTTDGDWAW</sequence>
<dbReference type="EMBL" id="CP023344">
    <property type="protein sequence ID" value="ATC65462.1"/>
    <property type="molecule type" value="Genomic_DNA"/>
</dbReference>
<keyword evidence="3" id="KW-1185">Reference proteome</keyword>
<protein>
    <recommendedName>
        <fullName evidence="4">Type II secretion system protein GspG C-terminal domain-containing protein</fullName>
    </recommendedName>
</protein>
<name>A0A290QMQ3_9BACT</name>
<reference evidence="2 3" key="1">
    <citation type="submission" date="2017-09" db="EMBL/GenBank/DDBJ databases">
        <title>Complete genome sequence of Verrucomicrobial strain HZ-65, isolated from freshwater.</title>
        <authorList>
            <person name="Choi A."/>
        </authorList>
    </citation>
    <scope>NUCLEOTIDE SEQUENCE [LARGE SCALE GENOMIC DNA]</scope>
    <source>
        <strain evidence="2 3">HZ-65</strain>
    </source>
</reference>
<accession>A0A290QMQ3</accession>
<dbReference type="KEGG" id="vbh:CMV30_16765"/>
<proteinExistence type="predicted"/>
<dbReference type="AlphaFoldDB" id="A0A290QMQ3"/>